<accession>A0AA40KH96</accession>
<sequence>MPVPECDVVFQHDNAPSSMPKRIQAIMKVKGCRITPDQDLQLSCKGYMDLFVLKTTSSICQNISYYILKLNTTTDDCCLLTRRFNKTVPIQVVPIKLTTVDLSKLRDANKKLDKFNQVVTDQLNKLFMIRHAKWYKIFCFTKNPHNGNTIPLIIKNFVNCNFNSESDNHSL</sequence>
<protein>
    <submittedName>
        <fullName evidence="1">Uncharacterized protein</fullName>
    </submittedName>
</protein>
<dbReference type="Proteomes" id="UP001177670">
    <property type="component" value="Unassembled WGS sequence"/>
</dbReference>
<comment type="caution">
    <text evidence="1">The sequence shown here is derived from an EMBL/GenBank/DDBJ whole genome shotgun (WGS) entry which is preliminary data.</text>
</comment>
<evidence type="ECO:0000313" key="2">
    <source>
        <dbReference type="Proteomes" id="UP001177670"/>
    </source>
</evidence>
<proteinExistence type="predicted"/>
<evidence type="ECO:0000313" key="1">
    <source>
        <dbReference type="EMBL" id="KAK1120230.1"/>
    </source>
</evidence>
<keyword evidence="2" id="KW-1185">Reference proteome</keyword>
<organism evidence="1 2">
    <name type="scientific">Melipona bicolor</name>
    <dbReference type="NCBI Taxonomy" id="60889"/>
    <lineage>
        <taxon>Eukaryota</taxon>
        <taxon>Metazoa</taxon>
        <taxon>Ecdysozoa</taxon>
        <taxon>Arthropoda</taxon>
        <taxon>Hexapoda</taxon>
        <taxon>Insecta</taxon>
        <taxon>Pterygota</taxon>
        <taxon>Neoptera</taxon>
        <taxon>Endopterygota</taxon>
        <taxon>Hymenoptera</taxon>
        <taxon>Apocrita</taxon>
        <taxon>Aculeata</taxon>
        <taxon>Apoidea</taxon>
        <taxon>Anthophila</taxon>
        <taxon>Apidae</taxon>
        <taxon>Melipona</taxon>
    </lineage>
</organism>
<dbReference type="AlphaFoldDB" id="A0AA40KH96"/>
<dbReference type="EMBL" id="JAHYIQ010000032">
    <property type="protein sequence ID" value="KAK1120230.1"/>
    <property type="molecule type" value="Genomic_DNA"/>
</dbReference>
<reference evidence="1" key="1">
    <citation type="submission" date="2021-10" db="EMBL/GenBank/DDBJ databases">
        <title>Melipona bicolor Genome sequencing and assembly.</title>
        <authorList>
            <person name="Araujo N.S."/>
            <person name="Arias M.C."/>
        </authorList>
    </citation>
    <scope>NUCLEOTIDE SEQUENCE</scope>
    <source>
        <strain evidence="1">USP_2M_L1-L4_2017</strain>
        <tissue evidence="1">Whole body</tissue>
    </source>
</reference>
<name>A0AA40KH96_9HYME</name>
<gene>
    <name evidence="1" type="ORF">K0M31_012597</name>
</gene>